<accession>A0A9X2AB64</accession>
<evidence type="ECO:0000313" key="2">
    <source>
        <dbReference type="Proteomes" id="UP001139263"/>
    </source>
</evidence>
<proteinExistence type="predicted"/>
<dbReference type="AlphaFoldDB" id="A0A9X2AB64"/>
<keyword evidence="2" id="KW-1185">Reference proteome</keyword>
<dbReference type="InterPro" id="IPR047764">
    <property type="entry name" value="CmpA"/>
</dbReference>
<comment type="caution">
    <text evidence="1">The sequence shown here is derived from an EMBL/GenBank/DDBJ whole genome shotgun (WGS) entry which is preliminary data.</text>
</comment>
<dbReference type="EMBL" id="JALBUF010000001">
    <property type="protein sequence ID" value="MCI0182603.1"/>
    <property type="molecule type" value="Genomic_DNA"/>
</dbReference>
<reference evidence="1" key="1">
    <citation type="submission" date="2022-03" db="EMBL/GenBank/DDBJ databases">
        <title>Draft Genome Sequence of Firmicute Strain S0AB, a Heterotrophic Iron/Sulfur-Oxidizing Extreme Acidophile.</title>
        <authorList>
            <person name="Vergara E."/>
            <person name="Pakostova E."/>
            <person name="Johnson D.B."/>
            <person name="Holmes D.S."/>
        </authorList>
    </citation>
    <scope>NUCLEOTIDE SEQUENCE</scope>
    <source>
        <strain evidence="1">S0AB</strain>
    </source>
</reference>
<dbReference type="Proteomes" id="UP001139263">
    <property type="component" value="Unassembled WGS sequence"/>
</dbReference>
<dbReference type="Pfam" id="PF26301">
    <property type="entry name" value="spore_CmpA"/>
    <property type="match status" value="1"/>
</dbReference>
<name>A0A9X2AB64_9BACL</name>
<evidence type="ECO:0000313" key="1">
    <source>
        <dbReference type="EMBL" id="MCI0182603.1"/>
    </source>
</evidence>
<organism evidence="1 2">
    <name type="scientific">Sulfoacidibacillus ferrooxidans</name>
    <dbReference type="NCBI Taxonomy" id="2005001"/>
    <lineage>
        <taxon>Bacteria</taxon>
        <taxon>Bacillati</taxon>
        <taxon>Bacillota</taxon>
        <taxon>Bacilli</taxon>
        <taxon>Bacillales</taxon>
        <taxon>Alicyclobacillaceae</taxon>
        <taxon>Sulfoacidibacillus</taxon>
    </lineage>
</organism>
<dbReference type="NCBIfam" id="NF033225">
    <property type="entry name" value="spore_CmpA"/>
    <property type="match status" value="1"/>
</dbReference>
<protein>
    <submittedName>
        <fullName evidence="1">Uncharacterized protein</fullName>
    </submittedName>
</protein>
<sequence length="52" mass="6275">MVNEGMLIMPNWLKNQLLRAFRDGDKRSVLMLNRVYYKYRRTTQVDGLDQIN</sequence>
<gene>
    <name evidence="1" type="ORF">MM817_00868</name>
</gene>